<proteinExistence type="inferred from homology"/>
<dbReference type="GO" id="GO:0030145">
    <property type="term" value="F:manganese ion binding"/>
    <property type="evidence" value="ECO:0007669"/>
    <property type="project" value="InterPro"/>
</dbReference>
<comment type="similarity">
    <text evidence="1">Belongs to the metallo-dependent hydrolases superfamily. CpsB/CapC family.</text>
</comment>
<keyword evidence="3" id="KW-0378">Hydrolase</keyword>
<protein>
    <recommendedName>
        <fullName evidence="2">protein-tyrosine-phosphatase</fullName>
        <ecNumber evidence="2">3.1.3.48</ecNumber>
    </recommendedName>
</protein>
<evidence type="ECO:0000313" key="13">
    <source>
        <dbReference type="Proteomes" id="UP000437446"/>
    </source>
</evidence>
<dbReference type="PANTHER" id="PTHR39181:SF1">
    <property type="entry name" value="TYROSINE-PROTEIN PHOSPHATASE YWQE"/>
    <property type="match status" value="1"/>
</dbReference>
<name>A0A3R6HM93_9BACT</name>
<dbReference type="GO" id="GO:0004725">
    <property type="term" value="F:protein tyrosine phosphatase activity"/>
    <property type="evidence" value="ECO:0007669"/>
    <property type="project" value="UniProtKB-EC"/>
</dbReference>
<dbReference type="InterPro" id="IPR016667">
    <property type="entry name" value="Caps_polysacc_synth_CpsB/CapC"/>
</dbReference>
<evidence type="ECO:0000313" key="6">
    <source>
        <dbReference type="EMBL" id="MTV00355.1"/>
    </source>
</evidence>
<dbReference type="Gene3D" id="3.20.20.140">
    <property type="entry name" value="Metal-dependent hydrolases"/>
    <property type="match status" value="1"/>
</dbReference>
<evidence type="ECO:0000313" key="8">
    <source>
        <dbReference type="EMBL" id="RHC84155.1"/>
    </source>
</evidence>
<dbReference type="SUPFAM" id="SSF89550">
    <property type="entry name" value="PHP domain-like"/>
    <property type="match status" value="1"/>
</dbReference>
<evidence type="ECO:0000313" key="7">
    <source>
        <dbReference type="EMBL" id="RGZ47637.1"/>
    </source>
</evidence>
<evidence type="ECO:0000313" key="10">
    <source>
        <dbReference type="Proteomes" id="UP000283732"/>
    </source>
</evidence>
<dbReference type="AlphaFoldDB" id="A0A3R6HM93"/>
<dbReference type="InterPro" id="IPR016195">
    <property type="entry name" value="Pol/histidinol_Pase-like"/>
</dbReference>
<gene>
    <name evidence="9" type="ORF">DW191_07220</name>
    <name evidence="8" type="ORF">DW828_11560</name>
    <name evidence="7" type="ORF">DW986_10240</name>
    <name evidence="5" type="ORF">GMD66_04955</name>
    <name evidence="6" type="ORF">GME02_01465</name>
</gene>
<dbReference type="EMBL" id="QSII01000015">
    <property type="protein sequence ID" value="RHC84155.1"/>
    <property type="molecule type" value="Genomic_DNA"/>
</dbReference>
<evidence type="ECO:0000256" key="4">
    <source>
        <dbReference type="ARBA" id="ARBA00051722"/>
    </source>
</evidence>
<dbReference type="Proteomes" id="UP000437446">
    <property type="component" value="Unassembled WGS sequence"/>
</dbReference>
<comment type="caution">
    <text evidence="9">The sequence shown here is derived from an EMBL/GenBank/DDBJ whole genome shotgun (WGS) entry which is preliminary data.</text>
</comment>
<evidence type="ECO:0000313" key="11">
    <source>
        <dbReference type="Proteomes" id="UP000285173"/>
    </source>
</evidence>
<dbReference type="Proteomes" id="UP000285173">
    <property type="component" value="Unassembled WGS sequence"/>
</dbReference>
<dbReference type="EC" id="3.1.3.48" evidence="2"/>
<evidence type="ECO:0000256" key="1">
    <source>
        <dbReference type="ARBA" id="ARBA00005750"/>
    </source>
</evidence>
<evidence type="ECO:0000313" key="5">
    <source>
        <dbReference type="EMBL" id="MTU28571.1"/>
    </source>
</evidence>
<dbReference type="Proteomes" id="UP000482671">
    <property type="component" value="Unassembled WGS sequence"/>
</dbReference>
<dbReference type="EMBL" id="WNCR01000002">
    <property type="protein sequence ID" value="MTU28571.1"/>
    <property type="molecule type" value="Genomic_DNA"/>
</dbReference>
<dbReference type="EMBL" id="QRKC01000002">
    <property type="protein sequence ID" value="RHH78462.1"/>
    <property type="molecule type" value="Genomic_DNA"/>
</dbReference>
<evidence type="ECO:0000256" key="3">
    <source>
        <dbReference type="ARBA" id="ARBA00022801"/>
    </source>
</evidence>
<evidence type="ECO:0000256" key="2">
    <source>
        <dbReference type="ARBA" id="ARBA00013064"/>
    </source>
</evidence>
<comment type="catalytic activity">
    <reaction evidence="4">
        <text>O-phospho-L-tyrosyl-[protein] + H2O = L-tyrosyl-[protein] + phosphate</text>
        <dbReference type="Rhea" id="RHEA:10684"/>
        <dbReference type="Rhea" id="RHEA-COMP:10136"/>
        <dbReference type="Rhea" id="RHEA-COMP:20101"/>
        <dbReference type="ChEBI" id="CHEBI:15377"/>
        <dbReference type="ChEBI" id="CHEBI:43474"/>
        <dbReference type="ChEBI" id="CHEBI:46858"/>
        <dbReference type="ChEBI" id="CHEBI:61978"/>
        <dbReference type="EC" id="3.1.3.48"/>
    </reaction>
</comment>
<reference evidence="13 14" key="2">
    <citation type="journal article" date="2019" name="Nat. Med.">
        <title>A library of human gut bacterial isolates paired with longitudinal multiomics data enables mechanistic microbiome research.</title>
        <authorList>
            <person name="Poyet M."/>
            <person name="Groussin M."/>
            <person name="Gibbons S.M."/>
            <person name="Avila-Pacheco J."/>
            <person name="Jiang X."/>
            <person name="Kearney S.M."/>
            <person name="Perrotta A.R."/>
            <person name="Berdy B."/>
            <person name="Zhao S."/>
            <person name="Lieberman T.D."/>
            <person name="Swanson P.K."/>
            <person name="Smith M."/>
            <person name="Roesemann S."/>
            <person name="Alexander J.E."/>
            <person name="Rich S.A."/>
            <person name="Livny J."/>
            <person name="Vlamakis H."/>
            <person name="Clish C."/>
            <person name="Bullock K."/>
            <person name="Deik A."/>
            <person name="Scott J."/>
            <person name="Pierce K.A."/>
            <person name="Xavier R.J."/>
            <person name="Alm E.J."/>
        </authorList>
    </citation>
    <scope>NUCLEOTIDE SEQUENCE [LARGE SCALE GENOMIC DNA]</scope>
    <source>
        <strain evidence="6 14">BIOML-A11</strain>
        <strain evidence="5 13">BIOML-A25</strain>
    </source>
</reference>
<evidence type="ECO:0000313" key="14">
    <source>
        <dbReference type="Proteomes" id="UP000482671"/>
    </source>
</evidence>
<accession>A0A3R6HM93</accession>
<dbReference type="EMBL" id="WNDD01000001">
    <property type="protein sequence ID" value="MTV00355.1"/>
    <property type="molecule type" value="Genomic_DNA"/>
</dbReference>
<evidence type="ECO:0000313" key="12">
    <source>
        <dbReference type="Proteomes" id="UP000286260"/>
    </source>
</evidence>
<dbReference type="Pfam" id="PF19567">
    <property type="entry name" value="CpsB_CapC"/>
    <property type="match status" value="1"/>
</dbReference>
<sequence>MFSLLFPKKNAVHTDLLRGTADVHSHLLPGVDDGVQSADDMQAALNAMQEAGVERVFLTPHVMADLPDNRRSYLQDRFACMKQFAPEGIELRLAAEYMLDAGFRLQMADGLLTYEDRQVLVETSYLSPPPDYLNLLYELSLEGYTPVLAHPERYMYMTKEDYFRLKDKGYKFQLNLFSLAGVYGARPAKYAAYLMKEGFYDYAGSDLHHPDDYKRNLARLKLSGKMLDGLREVLENNKGL</sequence>
<dbReference type="PANTHER" id="PTHR39181">
    <property type="entry name" value="TYROSINE-PROTEIN PHOSPHATASE YWQE"/>
    <property type="match status" value="1"/>
</dbReference>
<dbReference type="Proteomes" id="UP000283732">
    <property type="component" value="Unassembled WGS sequence"/>
</dbReference>
<reference evidence="10 11" key="1">
    <citation type="submission" date="2018-08" db="EMBL/GenBank/DDBJ databases">
        <title>A genome reference for cultivated species of the human gut microbiota.</title>
        <authorList>
            <person name="Zou Y."/>
            <person name="Xue W."/>
            <person name="Luo G."/>
        </authorList>
    </citation>
    <scope>NUCLEOTIDE SEQUENCE [LARGE SCALE GENOMIC DNA]</scope>
    <source>
        <strain evidence="9 10">AM16-50</strain>
        <strain evidence="8 12">AM34-17</strain>
        <strain evidence="7 11">AM50-15</strain>
    </source>
</reference>
<dbReference type="RefSeq" id="WP_022322183.1">
    <property type="nucleotide sequence ID" value="NZ_BAABZJ010000001.1"/>
</dbReference>
<evidence type="ECO:0000313" key="9">
    <source>
        <dbReference type="EMBL" id="RHH78462.1"/>
    </source>
</evidence>
<dbReference type="Proteomes" id="UP000286260">
    <property type="component" value="Unassembled WGS sequence"/>
</dbReference>
<organism evidence="9 10">
    <name type="scientific">Parabacteroides merdae</name>
    <dbReference type="NCBI Taxonomy" id="46503"/>
    <lineage>
        <taxon>Bacteria</taxon>
        <taxon>Pseudomonadati</taxon>
        <taxon>Bacteroidota</taxon>
        <taxon>Bacteroidia</taxon>
        <taxon>Bacteroidales</taxon>
        <taxon>Tannerellaceae</taxon>
        <taxon>Parabacteroides</taxon>
    </lineage>
</organism>
<dbReference type="EMBL" id="QSEF01000013">
    <property type="protein sequence ID" value="RGZ47637.1"/>
    <property type="molecule type" value="Genomic_DNA"/>
</dbReference>